<dbReference type="GO" id="GO:0005737">
    <property type="term" value="C:cytoplasm"/>
    <property type="evidence" value="ECO:0007669"/>
    <property type="project" value="TreeGrafter"/>
</dbReference>
<evidence type="ECO:0000256" key="1">
    <source>
        <dbReference type="ARBA" id="ARBA00009986"/>
    </source>
</evidence>
<keyword evidence="10" id="KW-1185">Reference proteome</keyword>
<dbReference type="Proteomes" id="UP000016562">
    <property type="component" value="Unassembled WGS sequence"/>
</dbReference>
<feature type="active site" evidence="5">
    <location>
        <position position="257"/>
    </location>
</feature>
<keyword evidence="3" id="KW-0520">NAD</keyword>
<dbReference type="eggNOG" id="COG1012">
    <property type="taxonomic scope" value="Bacteria"/>
</dbReference>
<organism evidence="9 10">
    <name type="scientific">Vibrio ezurae NBRC 102218</name>
    <dbReference type="NCBI Taxonomy" id="1219080"/>
    <lineage>
        <taxon>Bacteria</taxon>
        <taxon>Pseudomonadati</taxon>
        <taxon>Pseudomonadota</taxon>
        <taxon>Gammaproteobacteria</taxon>
        <taxon>Vibrionales</taxon>
        <taxon>Vibrionaceae</taxon>
        <taxon>Vibrio</taxon>
    </lineage>
</organism>
<accession>U3CFL3</accession>
<evidence type="ECO:0000256" key="3">
    <source>
        <dbReference type="ARBA" id="ARBA00023027"/>
    </source>
</evidence>
<keyword evidence="2 4" id="KW-0560">Oxidoreductase</keyword>
<dbReference type="GO" id="GO:0004029">
    <property type="term" value="F:aldehyde dehydrogenase (NAD+) activity"/>
    <property type="evidence" value="ECO:0007669"/>
    <property type="project" value="TreeGrafter"/>
</dbReference>
<dbReference type="CDD" id="cd07133">
    <property type="entry name" value="ALDH_CALDH_CalB"/>
    <property type="match status" value="1"/>
</dbReference>
<dbReference type="EMBL" id="BATM01000022">
    <property type="protein sequence ID" value="GAD80019.1"/>
    <property type="molecule type" value="Genomic_DNA"/>
</dbReference>
<dbReference type="PIRSF" id="PIRSF036492">
    <property type="entry name" value="ALDH"/>
    <property type="match status" value="1"/>
</dbReference>
<dbReference type="AlphaFoldDB" id="U3CFL3"/>
<dbReference type="InterPro" id="IPR029510">
    <property type="entry name" value="Ald_DH_CS_GLU"/>
</dbReference>
<dbReference type="PANTHER" id="PTHR43570">
    <property type="entry name" value="ALDEHYDE DEHYDROGENASE"/>
    <property type="match status" value="1"/>
</dbReference>
<reference evidence="9 10" key="1">
    <citation type="submission" date="2013-09" db="EMBL/GenBank/DDBJ databases">
        <title>Whole genome shotgun sequence of Vibrio ezurae NBRC 102218.</title>
        <authorList>
            <person name="Yoshida I."/>
            <person name="Hosoyama A."/>
            <person name="Numata M."/>
            <person name="Hashimoto M."/>
            <person name="Hosoyama Y."/>
            <person name="Tsuchikane K."/>
            <person name="Noguchi M."/>
            <person name="Hirakata S."/>
            <person name="Ichikawa N."/>
            <person name="Ohji S."/>
            <person name="Yamazoe A."/>
            <person name="Fujita N."/>
        </authorList>
    </citation>
    <scope>NUCLEOTIDE SEQUENCE [LARGE SCALE GENOMIC DNA]</scope>
    <source>
        <strain evidence="9 10">NBRC 102218</strain>
    </source>
</reference>
<dbReference type="PROSITE" id="PS00687">
    <property type="entry name" value="ALDEHYDE_DEHYDR_GLU"/>
    <property type="match status" value="1"/>
</dbReference>
<sequence>MARLNLVSSDTLGDSGDLNLKLTALKKSYADTPNPSLEQRRQRLLLLKQSILEQQSQLVLALAKDFGNRSEFDSVLSDIIPTINHIKYTLKNLNRWAKPSKRHAGLMLFPSKVKVEYQPLGVVGVISPWNFPVMLSLPPVATAIAAGNKVMLKLSEFTPATNEVLINILSVLDDEVVVIQGGATIAANFSALPFDHLLFTGSTSVGRMVAQAAAKNLTPVTLELGGKSPVIIAPDAQLDKIIDSIVFGKCVNAGQICVAPDYVLIDQNRADEFAELFAQRFNHYFAEDLSQFSHIINHHQYQRLQRYIEQAKATDGVRVIEVATRKSITEQNQLLPHLIFNPSDDLAVMKEEIFGPILPIITYQKVEEAIKYVNAGERPLALYVMSNEQPTVDYILANTHSGGVAVNDTIFHVAAEDAPFGGIGHSGMGRYHGEEGFRTFSHAKTILYTPSYLPRSRLILKYRKWVLSVMRKWFVR</sequence>
<dbReference type="Gene3D" id="3.40.605.10">
    <property type="entry name" value="Aldehyde Dehydrogenase, Chain A, domain 1"/>
    <property type="match status" value="1"/>
</dbReference>
<dbReference type="InterPro" id="IPR016163">
    <property type="entry name" value="Ald_DH_C"/>
</dbReference>
<evidence type="ECO:0000256" key="5">
    <source>
        <dbReference type="PIRSR" id="PIRSR036492-1"/>
    </source>
</evidence>
<dbReference type="InterPro" id="IPR016161">
    <property type="entry name" value="Ald_DH/histidinol_DH"/>
</dbReference>
<gene>
    <name evidence="9" type="ORF">VEZ01S_22_00260</name>
</gene>
<evidence type="ECO:0000259" key="8">
    <source>
        <dbReference type="Pfam" id="PF00171"/>
    </source>
</evidence>
<evidence type="ECO:0000313" key="10">
    <source>
        <dbReference type="Proteomes" id="UP000016562"/>
    </source>
</evidence>
<dbReference type="Pfam" id="PF00171">
    <property type="entry name" value="Aldedh"/>
    <property type="match status" value="1"/>
</dbReference>
<dbReference type="InterPro" id="IPR016162">
    <property type="entry name" value="Ald_DH_N"/>
</dbReference>
<dbReference type="GO" id="GO:0006081">
    <property type="term" value="P:aldehyde metabolic process"/>
    <property type="evidence" value="ECO:0007669"/>
    <property type="project" value="InterPro"/>
</dbReference>
<protein>
    <recommendedName>
        <fullName evidence="4">Aldehyde dehydrogenase</fullName>
    </recommendedName>
</protein>
<dbReference type="RefSeq" id="WP_021713727.1">
    <property type="nucleotide sequence ID" value="NZ_BATM01000022.1"/>
</dbReference>
<evidence type="ECO:0000256" key="6">
    <source>
        <dbReference type="PROSITE-ProRule" id="PRU10007"/>
    </source>
</evidence>
<dbReference type="Gene3D" id="3.40.309.10">
    <property type="entry name" value="Aldehyde Dehydrogenase, Chain A, domain 2"/>
    <property type="match status" value="1"/>
</dbReference>
<dbReference type="PANTHER" id="PTHR43570:SF20">
    <property type="entry name" value="ALDEHYDE DEHYDROGENASE ALDX-RELATED"/>
    <property type="match status" value="1"/>
</dbReference>
<comment type="similarity">
    <text evidence="1 4 7">Belongs to the aldehyde dehydrogenase family.</text>
</comment>
<dbReference type="SUPFAM" id="SSF53720">
    <property type="entry name" value="ALDH-like"/>
    <property type="match status" value="1"/>
</dbReference>
<name>U3CFL3_9VIBR</name>
<dbReference type="OrthoDB" id="9812625at2"/>
<dbReference type="InterPro" id="IPR012394">
    <property type="entry name" value="Aldehyde_DH_NAD(P)"/>
</dbReference>
<comment type="caution">
    <text evidence="9">The sequence shown here is derived from an EMBL/GenBank/DDBJ whole genome shotgun (WGS) entry which is preliminary data.</text>
</comment>
<dbReference type="FunFam" id="3.40.605.10:FF:000004">
    <property type="entry name" value="Aldehyde dehydrogenase"/>
    <property type="match status" value="1"/>
</dbReference>
<proteinExistence type="inferred from homology"/>
<evidence type="ECO:0000313" key="9">
    <source>
        <dbReference type="EMBL" id="GAD80019.1"/>
    </source>
</evidence>
<feature type="domain" description="Aldehyde dehydrogenase" evidence="8">
    <location>
        <begin position="28"/>
        <end position="446"/>
    </location>
</feature>
<evidence type="ECO:0000256" key="4">
    <source>
        <dbReference type="PIRNR" id="PIRNR036492"/>
    </source>
</evidence>
<feature type="active site" evidence="5 6">
    <location>
        <position position="223"/>
    </location>
</feature>
<dbReference type="STRING" id="1219080.VEZ01S_22_00260"/>
<dbReference type="InterPro" id="IPR015590">
    <property type="entry name" value="Aldehyde_DH_dom"/>
</dbReference>
<evidence type="ECO:0000256" key="7">
    <source>
        <dbReference type="RuleBase" id="RU003345"/>
    </source>
</evidence>
<evidence type="ECO:0000256" key="2">
    <source>
        <dbReference type="ARBA" id="ARBA00023002"/>
    </source>
</evidence>